<evidence type="ECO:0000256" key="3">
    <source>
        <dbReference type="SAM" id="SignalP"/>
    </source>
</evidence>
<evidence type="ECO:0000313" key="5">
    <source>
        <dbReference type="Proteomes" id="UP000712007"/>
    </source>
</evidence>
<feature type="region of interest" description="Disordered" evidence="1">
    <location>
        <begin position="308"/>
        <end position="333"/>
    </location>
</feature>
<proteinExistence type="predicted"/>
<name>A0A940IDA1_9BACT</name>
<sequence length="333" mass="37395">MRRIVLTILAVAAIFSVNVTAQNSITVRASVDSLAMFIGDQANVTFLVSQPAGAEVQMPLLSDTIASGLEIVDRSRMDTTVLEDGTLKVEQRYRVTAFDPVLILVPPYPFVYEGDTFYSDPLTLKVVDVPVDTTQRAIADIKGVYDPPFNWRLFFQIALYALLALAVAVAAYFIVRKYWHKDVKGSEAATEPVDPRLPHEIAMDELNALREEKLWQNNRVKEYYTRLTDIVRSYLGRRYGMDALESTSEELLAAVRMLKLPKEQADAEKRLKELLSLADLVKFAKYIPMETDHDICFSKAVQIVELTKEKPMDDPQKTSDDHAGEDDGTAKGV</sequence>
<comment type="caution">
    <text evidence="4">The sequence shown here is derived from an EMBL/GenBank/DDBJ whole genome shotgun (WGS) entry which is preliminary data.</text>
</comment>
<dbReference type="AlphaFoldDB" id="A0A940IDA1"/>
<keyword evidence="3" id="KW-0732">Signal</keyword>
<feature type="signal peptide" evidence="3">
    <location>
        <begin position="1"/>
        <end position="21"/>
    </location>
</feature>
<reference evidence="4" key="1">
    <citation type="submission" date="2020-10" db="EMBL/GenBank/DDBJ databases">
        <authorList>
            <person name="Gilroy R."/>
        </authorList>
    </citation>
    <scope>NUCLEOTIDE SEQUENCE</scope>
    <source>
        <strain evidence="4">3924</strain>
    </source>
</reference>
<feature type="transmembrane region" description="Helical" evidence="2">
    <location>
        <begin position="153"/>
        <end position="175"/>
    </location>
</feature>
<keyword evidence="2" id="KW-0812">Transmembrane</keyword>
<feature type="chain" id="PRO_5037944999" description="Protein BatD" evidence="3">
    <location>
        <begin position="22"/>
        <end position="333"/>
    </location>
</feature>
<protein>
    <recommendedName>
        <fullName evidence="6">Protein BatD</fullName>
    </recommendedName>
</protein>
<dbReference type="EMBL" id="JADIMV010000001">
    <property type="protein sequence ID" value="MBO8439018.1"/>
    <property type="molecule type" value="Genomic_DNA"/>
</dbReference>
<reference evidence="4" key="2">
    <citation type="journal article" date="2021" name="PeerJ">
        <title>Extensive microbial diversity within the chicken gut microbiome revealed by metagenomics and culture.</title>
        <authorList>
            <person name="Gilroy R."/>
            <person name="Ravi A."/>
            <person name="Getino M."/>
            <person name="Pursley I."/>
            <person name="Horton D.L."/>
            <person name="Alikhan N.F."/>
            <person name="Baker D."/>
            <person name="Gharbi K."/>
            <person name="Hall N."/>
            <person name="Watson M."/>
            <person name="Adriaenssens E.M."/>
            <person name="Foster-Nyarko E."/>
            <person name="Jarju S."/>
            <person name="Secka A."/>
            <person name="Antonio M."/>
            <person name="Oren A."/>
            <person name="Chaudhuri R.R."/>
            <person name="La Ragione R."/>
            <person name="Hildebrand F."/>
            <person name="Pallen M.J."/>
        </authorList>
    </citation>
    <scope>NUCLEOTIDE SEQUENCE</scope>
    <source>
        <strain evidence="4">3924</strain>
    </source>
</reference>
<gene>
    <name evidence="4" type="ORF">IAC51_00015</name>
</gene>
<evidence type="ECO:0000313" key="4">
    <source>
        <dbReference type="EMBL" id="MBO8439018.1"/>
    </source>
</evidence>
<evidence type="ECO:0000256" key="2">
    <source>
        <dbReference type="SAM" id="Phobius"/>
    </source>
</evidence>
<keyword evidence="2" id="KW-1133">Transmembrane helix</keyword>
<dbReference type="Proteomes" id="UP000712007">
    <property type="component" value="Unassembled WGS sequence"/>
</dbReference>
<accession>A0A940IDA1</accession>
<organism evidence="4 5">
    <name type="scientific">Candidatus Aphodosoma intestinipullorum</name>
    <dbReference type="NCBI Taxonomy" id="2840674"/>
    <lineage>
        <taxon>Bacteria</taxon>
        <taxon>Pseudomonadati</taxon>
        <taxon>Bacteroidota</taxon>
        <taxon>Bacteroidia</taxon>
        <taxon>Bacteroidales</taxon>
        <taxon>Candidatus Aphodosoma</taxon>
    </lineage>
</organism>
<evidence type="ECO:0008006" key="6">
    <source>
        <dbReference type="Google" id="ProtNLM"/>
    </source>
</evidence>
<keyword evidence="2" id="KW-0472">Membrane</keyword>
<evidence type="ECO:0000256" key="1">
    <source>
        <dbReference type="SAM" id="MobiDB-lite"/>
    </source>
</evidence>
<feature type="compositionally biased region" description="Basic and acidic residues" evidence="1">
    <location>
        <begin position="308"/>
        <end position="322"/>
    </location>
</feature>